<reference evidence="2 3" key="1">
    <citation type="submission" date="2016-07" db="EMBL/GenBank/DDBJ databases">
        <title>Pervasive Adenine N6-methylation of Active Genes in Fungi.</title>
        <authorList>
            <consortium name="DOE Joint Genome Institute"/>
            <person name="Mondo S.J."/>
            <person name="Dannebaum R.O."/>
            <person name="Kuo R.C."/>
            <person name="Labutti K."/>
            <person name="Haridas S."/>
            <person name="Kuo A."/>
            <person name="Salamov A."/>
            <person name="Ahrendt S.R."/>
            <person name="Lipzen A."/>
            <person name="Sullivan W."/>
            <person name="Andreopoulos W.B."/>
            <person name="Clum A."/>
            <person name="Lindquist E."/>
            <person name="Daum C."/>
            <person name="Ramamoorthy G.K."/>
            <person name="Gryganskyi A."/>
            <person name="Culley D."/>
            <person name="Magnuson J.K."/>
            <person name="James T.Y."/>
            <person name="O'Malley M.A."/>
            <person name="Stajich J.E."/>
            <person name="Spatafora J.W."/>
            <person name="Visel A."/>
            <person name="Grigoriev I.V."/>
        </authorList>
    </citation>
    <scope>NUCLEOTIDE SEQUENCE [LARGE SCALE GENOMIC DNA]</scope>
    <source>
        <strain evidence="2 3">PL171</strain>
    </source>
</reference>
<dbReference type="Proteomes" id="UP000193411">
    <property type="component" value="Unassembled WGS sequence"/>
</dbReference>
<evidence type="ECO:0000313" key="2">
    <source>
        <dbReference type="EMBL" id="ORZ31437.1"/>
    </source>
</evidence>
<comment type="caution">
    <text evidence="2">The sequence shown here is derived from an EMBL/GenBank/DDBJ whole genome shotgun (WGS) entry which is preliminary data.</text>
</comment>
<sequence length="494" mass="55075">MTLESSHAGLDSVFDDHDACFSSNDFTSDSQDAGAPSSPDELDRMIARLDQVYDLFDQEGLDPDDEVFLLAAMIDDERIADQMRQQSPQHPSATPTPPVTQNVLSSVSASTPHPPAPSKPTRTRLRKEAILEDLNNAADTVMSLIVHTVTSKKYHKALRGGPTWQVVVDVAQALLGADESMRHDIANTINLYLSPHLARVTTITKRLEKTANAPLDLQSALNAKLPLLPTEVPWLELPTHPVNQTRNMTVRDFIVTRFIEQFRLATLHLLLNTAHSMPSIPPIRQAAAQVNIVYSSTLFDTSRAAEVGTAGYVTGYLVSNAWKWTRRNYKHPSSELIRTIVPKLVYLGQAREDVKTSGFATVRNVSVRDKGALLYAKQEIICYVMWLSTAIDVVLNLPGHDRESPFWADQRVRELLESNQHHEAWNRFNHATGFDSHFRGNKGAAERFLKLFRVPVVSIKIGEYVKRLKEAGKSKEGAAAVSVLREELKHLSAK</sequence>
<gene>
    <name evidence="2" type="ORF">BCR44DRAFT_43919</name>
</gene>
<dbReference type="EMBL" id="MCFL01000060">
    <property type="protein sequence ID" value="ORZ31437.1"/>
    <property type="molecule type" value="Genomic_DNA"/>
</dbReference>
<name>A0A1Y2HA33_9FUNG</name>
<feature type="region of interest" description="Disordered" evidence="1">
    <location>
        <begin position="82"/>
        <end position="124"/>
    </location>
</feature>
<accession>A0A1Y2HA33</accession>
<evidence type="ECO:0000256" key="1">
    <source>
        <dbReference type="SAM" id="MobiDB-lite"/>
    </source>
</evidence>
<organism evidence="2 3">
    <name type="scientific">Catenaria anguillulae PL171</name>
    <dbReference type="NCBI Taxonomy" id="765915"/>
    <lineage>
        <taxon>Eukaryota</taxon>
        <taxon>Fungi</taxon>
        <taxon>Fungi incertae sedis</taxon>
        <taxon>Blastocladiomycota</taxon>
        <taxon>Blastocladiomycetes</taxon>
        <taxon>Blastocladiales</taxon>
        <taxon>Catenariaceae</taxon>
        <taxon>Catenaria</taxon>
    </lineage>
</organism>
<evidence type="ECO:0000313" key="3">
    <source>
        <dbReference type="Proteomes" id="UP000193411"/>
    </source>
</evidence>
<dbReference type="AlphaFoldDB" id="A0A1Y2HA33"/>
<keyword evidence="3" id="KW-1185">Reference proteome</keyword>
<protein>
    <submittedName>
        <fullName evidence="2">Uncharacterized protein</fullName>
    </submittedName>
</protein>
<feature type="compositionally biased region" description="Polar residues" evidence="1">
    <location>
        <begin position="83"/>
        <end position="111"/>
    </location>
</feature>
<proteinExistence type="predicted"/>
<feature type="compositionally biased region" description="Polar residues" evidence="1">
    <location>
        <begin position="21"/>
        <end position="31"/>
    </location>
</feature>
<feature type="region of interest" description="Disordered" evidence="1">
    <location>
        <begin position="20"/>
        <end position="40"/>
    </location>
</feature>